<keyword evidence="4" id="KW-1185">Reference proteome</keyword>
<feature type="region of interest" description="Disordered" evidence="1">
    <location>
        <begin position="375"/>
        <end position="418"/>
    </location>
</feature>
<evidence type="ECO:0000256" key="2">
    <source>
        <dbReference type="SAM" id="SignalP"/>
    </source>
</evidence>
<protein>
    <submittedName>
        <fullName evidence="3">Uncharacterized protein</fullName>
    </submittedName>
</protein>
<evidence type="ECO:0000313" key="3">
    <source>
        <dbReference type="EMBL" id="QDU80429.1"/>
    </source>
</evidence>
<reference evidence="3 4" key="1">
    <citation type="submission" date="2019-02" db="EMBL/GenBank/DDBJ databases">
        <title>Deep-cultivation of Planctomycetes and their phenomic and genomic characterization uncovers novel biology.</title>
        <authorList>
            <person name="Wiegand S."/>
            <person name="Jogler M."/>
            <person name="Boedeker C."/>
            <person name="Pinto D."/>
            <person name="Vollmers J."/>
            <person name="Rivas-Marin E."/>
            <person name="Kohn T."/>
            <person name="Peeters S.H."/>
            <person name="Heuer A."/>
            <person name="Rast P."/>
            <person name="Oberbeckmann S."/>
            <person name="Bunk B."/>
            <person name="Jeske O."/>
            <person name="Meyerdierks A."/>
            <person name="Storesund J.E."/>
            <person name="Kallscheuer N."/>
            <person name="Luecker S."/>
            <person name="Lage O.M."/>
            <person name="Pohl T."/>
            <person name="Merkel B.J."/>
            <person name="Hornburger P."/>
            <person name="Mueller R.-W."/>
            <person name="Bruemmer F."/>
            <person name="Labrenz M."/>
            <person name="Spormann A.M."/>
            <person name="Op den Camp H."/>
            <person name="Overmann J."/>
            <person name="Amann R."/>
            <person name="Jetten M.S.M."/>
            <person name="Mascher T."/>
            <person name="Medema M.H."/>
            <person name="Devos D.P."/>
            <person name="Kaster A.-K."/>
            <person name="Ovreas L."/>
            <person name="Rohde M."/>
            <person name="Galperin M.Y."/>
            <person name="Jogler C."/>
        </authorList>
    </citation>
    <scope>NUCLEOTIDE SEQUENCE [LARGE SCALE GENOMIC DNA]</scope>
    <source>
        <strain evidence="3 4">Pla110</strain>
    </source>
</reference>
<accession>A0A518CMH6</accession>
<dbReference type="EMBL" id="CP036281">
    <property type="protein sequence ID" value="QDU80429.1"/>
    <property type="molecule type" value="Genomic_DNA"/>
</dbReference>
<proteinExistence type="predicted"/>
<keyword evidence="2" id="KW-0732">Signal</keyword>
<feature type="signal peptide" evidence="2">
    <location>
        <begin position="1"/>
        <end position="20"/>
    </location>
</feature>
<name>A0A518CMH6_9PLAN</name>
<gene>
    <name evidence="3" type="ORF">Pla110_21590</name>
</gene>
<organism evidence="3 4">
    <name type="scientific">Polystyrenella longa</name>
    <dbReference type="NCBI Taxonomy" id="2528007"/>
    <lineage>
        <taxon>Bacteria</taxon>
        <taxon>Pseudomonadati</taxon>
        <taxon>Planctomycetota</taxon>
        <taxon>Planctomycetia</taxon>
        <taxon>Planctomycetales</taxon>
        <taxon>Planctomycetaceae</taxon>
        <taxon>Polystyrenella</taxon>
    </lineage>
</organism>
<dbReference type="PROSITE" id="PS51257">
    <property type="entry name" value="PROKAR_LIPOPROTEIN"/>
    <property type="match status" value="1"/>
</dbReference>
<evidence type="ECO:0000256" key="1">
    <source>
        <dbReference type="SAM" id="MobiDB-lite"/>
    </source>
</evidence>
<feature type="chain" id="PRO_5022198287" evidence="2">
    <location>
        <begin position="21"/>
        <end position="526"/>
    </location>
</feature>
<dbReference type="AlphaFoldDB" id="A0A518CMH6"/>
<dbReference type="Proteomes" id="UP000317178">
    <property type="component" value="Chromosome"/>
</dbReference>
<dbReference type="RefSeq" id="WP_144995711.1">
    <property type="nucleotide sequence ID" value="NZ_CP036281.1"/>
</dbReference>
<dbReference type="OrthoDB" id="241736at2"/>
<evidence type="ECO:0000313" key="4">
    <source>
        <dbReference type="Proteomes" id="UP000317178"/>
    </source>
</evidence>
<sequence length="526" mass="58517" precursor="true">MRLCLPILLCVSLLTGCVVTDTGVTNPVPGLSTVAVAPFLNLSTERAVDGRQFAEAYYAELQKVPGFEVVPVGVVETAMVQHGLEEMRGPEDAVRLAKILNVDAVVVGAVTDYKAYAPPRMGLKVSWYSPYDWSFTPGIPIDPLARTRLENEQELRENMYREANRRPLELGDCCTCPPGECDGRCLAQANCDCEHGLESCQSGQCSGLCSGSDCQQCSAGNDGMSGWFHQKSERNKVRWERFKKEMKDPFELHKGPREDKLRVPVPWPDYRGQSPDNPSAEFGHSMTSNQPMALSATGTADQVRMASGHAVESFQNTTWKLQLSSEQIDPQQSAYQQVAASQQPQFTANSQMALVDGPLLFLPGSSSETVMISQMPQAPPVPDSVKKTPVEPQPALSVPKQTEPEPIVPPVPKSTVQPLPQKEPVLEMYQVTPGEPLELPMYQEALNSRPFMEYSRMFDATDADLVANFRDYYELSGDPRSGSWESRLHRTDDYIRFVSHLMIKEMLMLHGGEARRRIIFVPRKFK</sequence>
<dbReference type="KEGG" id="plon:Pla110_21590"/>
<dbReference type="Gene3D" id="3.40.50.10610">
    <property type="entry name" value="ABC-type transport auxiliary lipoprotein component"/>
    <property type="match status" value="1"/>
</dbReference>